<dbReference type="InterPro" id="IPR013766">
    <property type="entry name" value="Thioredoxin_domain"/>
</dbReference>
<dbReference type="AlphaFoldDB" id="A0A1M6BSA4"/>
<dbReference type="eggNOG" id="COG1225">
    <property type="taxonomic scope" value="Bacteria"/>
</dbReference>
<dbReference type="STRING" id="1178825.SAMN05216261_0879"/>
<dbReference type="Gene3D" id="3.40.30.10">
    <property type="entry name" value="Glutaredoxin"/>
    <property type="match status" value="1"/>
</dbReference>
<reference evidence="2 3" key="1">
    <citation type="submission" date="2016-11" db="EMBL/GenBank/DDBJ databases">
        <authorList>
            <person name="Jaros S."/>
            <person name="Januszkiewicz K."/>
            <person name="Wedrychowicz H."/>
        </authorList>
    </citation>
    <scope>NUCLEOTIDE SEQUENCE [LARGE SCALE GENOMIC DNA]</scope>
    <source>
        <strain evidence="2 3">CGMCC 1.12213</strain>
    </source>
</reference>
<proteinExistence type="predicted"/>
<gene>
    <name evidence="2" type="ORF">SAMN05216261_0879</name>
</gene>
<protein>
    <recommendedName>
        <fullName evidence="1">Thioredoxin domain-containing protein</fullName>
    </recommendedName>
</protein>
<name>A0A1M6BSA4_9FLAO</name>
<dbReference type="EMBL" id="FQYK01000002">
    <property type="protein sequence ID" value="SHI51581.1"/>
    <property type="molecule type" value="Genomic_DNA"/>
</dbReference>
<dbReference type="Proteomes" id="UP000184396">
    <property type="component" value="Unassembled WGS sequence"/>
</dbReference>
<accession>A0A1M6BSA4</accession>
<feature type="domain" description="Thioredoxin" evidence="1">
    <location>
        <begin position="333"/>
        <end position="473"/>
    </location>
</feature>
<dbReference type="PROSITE" id="PS51257">
    <property type="entry name" value="PROKAR_LIPOPROTEIN"/>
    <property type="match status" value="1"/>
</dbReference>
<keyword evidence="3" id="KW-1185">Reference proteome</keyword>
<evidence type="ECO:0000259" key="1">
    <source>
        <dbReference type="PROSITE" id="PS51352"/>
    </source>
</evidence>
<dbReference type="InterPro" id="IPR036249">
    <property type="entry name" value="Thioredoxin-like_sf"/>
</dbReference>
<sequence length="473" mass="55229">MKFYFTFLSVLITLISCKNDSNEHSINYAYLGGEIINPTTNFIVLTKDDAVIDTVKLDGRNRFLYKIKDLNEGLYTFSHGGEFQLILLEPEDSLLFRLNTLDFDESLVYSGKGNRKNNYFINEFLQNEDEEKYILKLCQLDGATYQKRVDSLKVSKISALESFSSKYNPSDLFLKIAKANIDYSYYFSKEVYPFGHYGKNKAAILKSLPEDFYDYRNEINYNDEFLSSHHNYNKFLRYNLSNLSLTSHDKHDNNACYDRKSLCYNLDRLKLIDSLISNPAIKDELLYHFTMGYLSKSKNDENNKILLKSFLEKSGNEASKKKMARYTNSINRIKDGEQLPEIKLVNYKEEVLKINKLIDSPTVLSFWSHTYYDHFKESHYKLKELKVKYPEVKFIMVNIDSYAMEKSRRLLEGSGFNNTNEFKLDNPEEATEVLAVYPMTKTILIDKNRKVANSNTNIFSVQFEEQLLGLINK</sequence>
<evidence type="ECO:0000313" key="2">
    <source>
        <dbReference type="EMBL" id="SHI51581.1"/>
    </source>
</evidence>
<dbReference type="RefSeq" id="WP_019387498.1">
    <property type="nucleotide sequence ID" value="NZ_ALIH01000006.1"/>
</dbReference>
<evidence type="ECO:0000313" key="3">
    <source>
        <dbReference type="Proteomes" id="UP000184396"/>
    </source>
</evidence>
<dbReference type="SUPFAM" id="SSF52833">
    <property type="entry name" value="Thioredoxin-like"/>
    <property type="match status" value="1"/>
</dbReference>
<dbReference type="PROSITE" id="PS51352">
    <property type="entry name" value="THIOREDOXIN_2"/>
    <property type="match status" value="1"/>
</dbReference>
<dbReference type="OrthoDB" id="1146847at2"/>
<organism evidence="2 3">
    <name type="scientific">Algibacter luteus</name>
    <dbReference type="NCBI Taxonomy" id="1178825"/>
    <lineage>
        <taxon>Bacteria</taxon>
        <taxon>Pseudomonadati</taxon>
        <taxon>Bacteroidota</taxon>
        <taxon>Flavobacteriia</taxon>
        <taxon>Flavobacteriales</taxon>
        <taxon>Flavobacteriaceae</taxon>
        <taxon>Algibacter</taxon>
    </lineage>
</organism>